<dbReference type="AlphaFoldDB" id="A0A3D8QI05"/>
<feature type="domain" description="Chromo" evidence="3">
    <location>
        <begin position="391"/>
        <end position="438"/>
    </location>
</feature>
<comment type="caution">
    <text evidence="4">The sequence shown here is derived from an EMBL/GenBank/DDBJ whole genome shotgun (WGS) entry which is preliminary data.</text>
</comment>
<feature type="compositionally biased region" description="Low complexity" evidence="2">
    <location>
        <begin position="583"/>
        <end position="593"/>
    </location>
</feature>
<feature type="region of interest" description="Disordered" evidence="2">
    <location>
        <begin position="719"/>
        <end position="739"/>
    </location>
</feature>
<evidence type="ECO:0000256" key="2">
    <source>
        <dbReference type="SAM" id="MobiDB-lite"/>
    </source>
</evidence>
<reference evidence="4 5" key="1">
    <citation type="journal article" date="2018" name="IMA Fungus">
        <title>IMA Genome-F 9: Draft genome sequence of Annulohypoxylon stygium, Aspergillus mulundensis, Berkeleyomyces basicola (syn. Thielaviopsis basicola), Ceratocystis smalleyi, two Cercospora beticola strains, Coleophoma cylindrospora, Fusarium fracticaudum, Phialophora cf. hyalina, and Morchella septimelata.</title>
        <authorList>
            <person name="Wingfield B.D."/>
            <person name="Bills G.F."/>
            <person name="Dong Y."/>
            <person name="Huang W."/>
            <person name="Nel W.J."/>
            <person name="Swalarsk-Parry B.S."/>
            <person name="Vaghefi N."/>
            <person name="Wilken P.M."/>
            <person name="An Z."/>
            <person name="de Beer Z.W."/>
            <person name="De Vos L."/>
            <person name="Chen L."/>
            <person name="Duong T.A."/>
            <person name="Gao Y."/>
            <person name="Hammerbacher A."/>
            <person name="Kikkert J.R."/>
            <person name="Li Y."/>
            <person name="Li H."/>
            <person name="Li K."/>
            <person name="Li Q."/>
            <person name="Liu X."/>
            <person name="Ma X."/>
            <person name="Naidoo K."/>
            <person name="Pethybridge S.J."/>
            <person name="Sun J."/>
            <person name="Steenkamp E.T."/>
            <person name="van der Nest M.A."/>
            <person name="van Wyk S."/>
            <person name="Wingfield M.J."/>
            <person name="Xiong C."/>
            <person name="Yue Q."/>
            <person name="Zhang X."/>
        </authorList>
    </citation>
    <scope>NUCLEOTIDE SEQUENCE [LARGE SCALE GENOMIC DNA]</scope>
    <source>
        <strain evidence="4 5">BP5796</strain>
    </source>
</reference>
<dbReference type="GO" id="GO:0006338">
    <property type="term" value="P:chromatin remodeling"/>
    <property type="evidence" value="ECO:0007669"/>
    <property type="project" value="UniProtKB-ARBA"/>
</dbReference>
<feature type="compositionally biased region" description="Basic and acidic residues" evidence="2">
    <location>
        <begin position="494"/>
        <end position="504"/>
    </location>
</feature>
<organism evidence="4 5">
    <name type="scientific">Coleophoma crateriformis</name>
    <dbReference type="NCBI Taxonomy" id="565419"/>
    <lineage>
        <taxon>Eukaryota</taxon>
        <taxon>Fungi</taxon>
        <taxon>Dikarya</taxon>
        <taxon>Ascomycota</taxon>
        <taxon>Pezizomycotina</taxon>
        <taxon>Leotiomycetes</taxon>
        <taxon>Helotiales</taxon>
        <taxon>Dermateaceae</taxon>
        <taxon>Coleophoma</taxon>
    </lineage>
</organism>
<gene>
    <name evidence="4" type="ORF">BP5796_11364</name>
</gene>
<dbReference type="InterPro" id="IPR000953">
    <property type="entry name" value="Chromo/chromo_shadow_dom"/>
</dbReference>
<dbReference type="SMART" id="SM00298">
    <property type="entry name" value="CHROMO"/>
    <property type="match status" value="1"/>
</dbReference>
<dbReference type="Proteomes" id="UP000256328">
    <property type="component" value="Unassembled WGS sequence"/>
</dbReference>
<dbReference type="InterPro" id="IPR016197">
    <property type="entry name" value="Chromo-like_dom_sf"/>
</dbReference>
<evidence type="ECO:0000256" key="1">
    <source>
        <dbReference type="ARBA" id="ARBA00011353"/>
    </source>
</evidence>
<name>A0A3D8QI05_9HELO</name>
<feature type="region of interest" description="Disordered" evidence="2">
    <location>
        <begin position="111"/>
        <end position="161"/>
    </location>
</feature>
<feature type="compositionally biased region" description="Basic and acidic residues" evidence="2">
    <location>
        <begin position="843"/>
        <end position="857"/>
    </location>
</feature>
<keyword evidence="5" id="KW-1185">Reference proteome</keyword>
<feature type="compositionally biased region" description="Low complexity" evidence="2">
    <location>
        <begin position="235"/>
        <end position="246"/>
    </location>
</feature>
<dbReference type="SUPFAM" id="SSF54160">
    <property type="entry name" value="Chromo domain-like"/>
    <property type="match status" value="1"/>
</dbReference>
<feature type="region of interest" description="Disordered" evidence="2">
    <location>
        <begin position="566"/>
        <end position="593"/>
    </location>
</feature>
<feature type="compositionally biased region" description="Low complexity" evidence="2">
    <location>
        <begin position="622"/>
        <end position="643"/>
    </location>
</feature>
<feature type="region of interest" description="Disordered" evidence="2">
    <location>
        <begin position="477"/>
        <end position="537"/>
    </location>
</feature>
<evidence type="ECO:0000259" key="3">
    <source>
        <dbReference type="PROSITE" id="PS50013"/>
    </source>
</evidence>
<proteinExistence type="predicted"/>
<dbReference type="EMBL" id="PDLN01000018">
    <property type="protein sequence ID" value="RDW61472.1"/>
    <property type="molecule type" value="Genomic_DNA"/>
</dbReference>
<dbReference type="PROSITE" id="PS50013">
    <property type="entry name" value="CHROMO_2"/>
    <property type="match status" value="1"/>
</dbReference>
<evidence type="ECO:0000313" key="5">
    <source>
        <dbReference type="Proteomes" id="UP000256328"/>
    </source>
</evidence>
<feature type="region of interest" description="Disordered" evidence="2">
    <location>
        <begin position="201"/>
        <end position="247"/>
    </location>
</feature>
<dbReference type="OrthoDB" id="10331571at2759"/>
<evidence type="ECO:0000313" key="4">
    <source>
        <dbReference type="EMBL" id="RDW61472.1"/>
    </source>
</evidence>
<feature type="region of interest" description="Disordered" evidence="2">
    <location>
        <begin position="843"/>
        <end position="873"/>
    </location>
</feature>
<accession>A0A3D8QI05</accession>
<comment type="subunit">
    <text evidence="1">Component of the NuA4 histone acetyltransferase complex.</text>
</comment>
<feature type="region of interest" description="Disordered" evidence="2">
    <location>
        <begin position="620"/>
        <end position="643"/>
    </location>
</feature>
<sequence length="1056" mass="116483">MFTRESAQPARLKRTLSHLRTHSEFERNLKRHQTATSLKPVEKLANEALPNFSHDKTQPELPDPSEELQPVKFGNQQWTAMSTERGQIKLLAHQMEDTYSCTFSQIQLGSLQSTSAQPGKATVLSSRPMGDRSSPTSSDAEPSMPCTPHDYGPASSPRGEATKIHYPEVIILDDEDDDEKDGPPRWTLSNYVQETKMEKFKGNNGVAQSESTGDSEQDQDVRMDGSENGGGQGRESSCGSKESSSEPIATRIYEEDFAIPAIPQPSEQASFLLTGQDRLKSLRSWRSMRPKTAEVTYKDLAEDDVEALMAEEASNEVIRAVRLMPGETVLPSIERSVSRDLIPDSDDEGEEINITLKVAVDDTSSDSGSCVVVDTGSEAARQADEIENEEYEVERVVGGGRHVGTGEQLYEIQWVGYDLTTLEPASHCQNCADKIAEWAAVPRVADIMLRQFDEEQIVAMKAASNVERALRRSRRLSNLRSRRSGRSISQRVSGEQRVETHETTQDSGPDSEEHETSRPGRIKFNTSAGISAPDIDPYGLDPSQVDAMIPFVARYSTLELERGIKPATLPTINQHEKNRGRPSSAGSSSLSSDRSSLFIEQNLLMSSNPKSPEPIASHLLARRQASSSSDTARSTSATRKARTASLRIIDPINLQGPQDGPSMMPVGWKDTIEDTWTSAVIPRRWSKRKVTRSQSKPDFALNVIKFPGRSACSVEGTSSASFMSSSTSSPSHSTSPIVSLSPTPASLIPDYGIVKREPSTVSSGYNPLPNRIKRQYSISTEPEDLEAAMKARQANILKKCSKMLEELEALDYQGPSLSKERSKADLIRLQNLHEKWSKCMVEDKDQEDLHSPTREGTGKSLQPCPSQKERIENSQSDLISIQSKGSLMQQLGTEVKPTDRHEARDETSNLLLTDRGVKSLSGKAPSKTSIAQDSACVIGRDSSSHGPYRPHPQFQKRVMQLLDNAKGAKTASTPCMTLEPQSSEVPYVSVEEPLIPLTPAAERLAEVQGKEKYEKARTKIHSKRPGHPDRLTLIDYNTGHMRMLRTSAALTGNWDD</sequence>
<dbReference type="Gene3D" id="2.40.50.40">
    <property type="match status" value="1"/>
</dbReference>
<protein>
    <recommendedName>
        <fullName evidence="3">Chromo domain-containing protein</fullName>
    </recommendedName>
</protein>